<dbReference type="OrthoDB" id="8479024at2"/>
<sequence length="138" mass="14965">MIGWFALPVAVLAGLGGWVRLAPEDAARFHVAGPPRPVGDYPAEGGFEVRRPAPPDALARLARVAEAEPRTHRAAGSPKEGMVTWISRSRLWGFPDYTTAWIDEAGNLAVHGRLRFGKGDMGVNRERVTRWLDAAGLA</sequence>
<dbReference type="RefSeq" id="WP_018302098.1">
    <property type="nucleotide sequence ID" value="NZ_KB902281.1"/>
</dbReference>
<evidence type="ECO:0000313" key="1">
    <source>
        <dbReference type="EMBL" id="KIQ67880.1"/>
    </source>
</evidence>
<protein>
    <recommendedName>
        <fullName evidence="3">DUF1499 domain-containing protein</fullName>
    </recommendedName>
</protein>
<reference evidence="1 2" key="1">
    <citation type="submission" date="2013-01" db="EMBL/GenBank/DDBJ databases">
        <authorList>
            <person name="Fiebig A."/>
            <person name="Goeker M."/>
            <person name="Klenk H.-P.P."/>
        </authorList>
    </citation>
    <scope>NUCLEOTIDE SEQUENCE [LARGE SCALE GENOMIC DNA]</scope>
    <source>
        <strain evidence="1 2">DSM 24838</strain>
    </source>
</reference>
<dbReference type="Pfam" id="PF07386">
    <property type="entry name" value="DUF1499"/>
    <property type="match status" value="1"/>
</dbReference>
<dbReference type="STRING" id="1123501.Wenmar_03610"/>
<dbReference type="EMBL" id="AONG01000019">
    <property type="protein sequence ID" value="KIQ67880.1"/>
    <property type="molecule type" value="Genomic_DNA"/>
</dbReference>
<dbReference type="eggNOG" id="COG4446">
    <property type="taxonomic scope" value="Bacteria"/>
</dbReference>
<organism evidence="1 2">
    <name type="scientific">Wenxinia marina DSM 24838</name>
    <dbReference type="NCBI Taxonomy" id="1123501"/>
    <lineage>
        <taxon>Bacteria</taxon>
        <taxon>Pseudomonadati</taxon>
        <taxon>Pseudomonadota</taxon>
        <taxon>Alphaproteobacteria</taxon>
        <taxon>Rhodobacterales</taxon>
        <taxon>Roseobacteraceae</taxon>
        <taxon>Wenxinia</taxon>
    </lineage>
</organism>
<evidence type="ECO:0008006" key="3">
    <source>
        <dbReference type="Google" id="ProtNLM"/>
    </source>
</evidence>
<dbReference type="AlphaFoldDB" id="A0A0D0NHQ5"/>
<proteinExistence type="predicted"/>
<evidence type="ECO:0000313" key="2">
    <source>
        <dbReference type="Proteomes" id="UP000035100"/>
    </source>
</evidence>
<keyword evidence="2" id="KW-1185">Reference proteome</keyword>
<dbReference type="Proteomes" id="UP000035100">
    <property type="component" value="Unassembled WGS sequence"/>
</dbReference>
<gene>
    <name evidence="1" type="ORF">Wenmar_03610</name>
</gene>
<name>A0A0D0NHQ5_9RHOB</name>
<dbReference type="InterPro" id="IPR010865">
    <property type="entry name" value="DUF1499"/>
</dbReference>
<comment type="caution">
    <text evidence="1">The sequence shown here is derived from an EMBL/GenBank/DDBJ whole genome shotgun (WGS) entry which is preliminary data.</text>
</comment>
<accession>A0A0D0NHQ5</accession>